<feature type="signal peptide" evidence="1">
    <location>
        <begin position="1"/>
        <end position="17"/>
    </location>
</feature>
<proteinExistence type="predicted"/>
<gene>
    <name evidence="2" type="ORF">NYPRO_LOCUS23792</name>
</gene>
<organism evidence="2 3">
    <name type="scientific">Nyctereutes procyonoides</name>
    <name type="common">Raccoon dog</name>
    <name type="synonym">Canis procyonoides</name>
    <dbReference type="NCBI Taxonomy" id="34880"/>
    <lineage>
        <taxon>Eukaryota</taxon>
        <taxon>Metazoa</taxon>
        <taxon>Chordata</taxon>
        <taxon>Craniata</taxon>
        <taxon>Vertebrata</taxon>
        <taxon>Euteleostomi</taxon>
        <taxon>Mammalia</taxon>
        <taxon>Eutheria</taxon>
        <taxon>Laurasiatheria</taxon>
        <taxon>Carnivora</taxon>
        <taxon>Caniformia</taxon>
        <taxon>Canidae</taxon>
        <taxon>Nyctereutes</taxon>
    </lineage>
</organism>
<dbReference type="Proteomes" id="UP000645828">
    <property type="component" value="Unassembled WGS sequence"/>
</dbReference>
<dbReference type="AlphaFoldDB" id="A0A811ZPQ0"/>
<comment type="caution">
    <text evidence="2">The sequence shown here is derived from an EMBL/GenBank/DDBJ whole genome shotgun (WGS) entry which is preliminary data.</text>
</comment>
<sequence>MIIWLLFFFLLIHSVASRFRGAPCRGSCRGCLVLSGLTGEPGLACTCRKP</sequence>
<reference evidence="2" key="1">
    <citation type="submission" date="2020-12" db="EMBL/GenBank/DDBJ databases">
        <authorList>
            <consortium name="Molecular Ecology Group"/>
        </authorList>
    </citation>
    <scope>NUCLEOTIDE SEQUENCE</scope>
    <source>
        <strain evidence="2">TBG_1078</strain>
    </source>
</reference>
<name>A0A811ZPQ0_NYCPR</name>
<keyword evidence="1" id="KW-0732">Signal</keyword>
<dbReference type="EMBL" id="CAJHUB010000771">
    <property type="protein sequence ID" value="CAD7690998.1"/>
    <property type="molecule type" value="Genomic_DNA"/>
</dbReference>
<evidence type="ECO:0000313" key="3">
    <source>
        <dbReference type="Proteomes" id="UP000645828"/>
    </source>
</evidence>
<evidence type="ECO:0000313" key="2">
    <source>
        <dbReference type="EMBL" id="CAD7690998.1"/>
    </source>
</evidence>
<evidence type="ECO:0000256" key="1">
    <source>
        <dbReference type="SAM" id="SignalP"/>
    </source>
</evidence>
<protein>
    <submittedName>
        <fullName evidence="2">(raccoon dog) hypothetical protein</fullName>
    </submittedName>
</protein>
<keyword evidence="3" id="KW-1185">Reference proteome</keyword>
<accession>A0A811ZPQ0</accession>
<feature type="chain" id="PRO_5032896552" evidence="1">
    <location>
        <begin position="18"/>
        <end position="50"/>
    </location>
</feature>